<feature type="domain" description="Reverse transcriptase" evidence="1">
    <location>
        <begin position="1"/>
        <end position="83"/>
    </location>
</feature>
<dbReference type="InterPro" id="IPR043502">
    <property type="entry name" value="DNA/RNA_pol_sf"/>
</dbReference>
<comment type="caution">
    <text evidence="2">The sequence shown here is derived from an EMBL/GenBank/DDBJ whole genome shotgun (WGS) entry which is preliminary data.</text>
</comment>
<sequence length="83" mass="8952">MKCKKVFTSLDLASGYWQVPLTDGAKEIGAFTTLAGLYQFRVIPIGLTNAPSASQRLMEKVLDGLLGSEVSVYIDDVLIATNT</sequence>
<dbReference type="OrthoDB" id="5865526at2759"/>
<dbReference type="PANTHER" id="PTHR24559:SF444">
    <property type="entry name" value="REVERSE TRANSCRIPTASE DOMAIN-CONTAINING PROTEIN"/>
    <property type="match status" value="1"/>
</dbReference>
<gene>
    <name evidence="2" type="primary">Acey_s0164.g3557</name>
    <name evidence="2" type="ORF">Y032_0164g3557</name>
</gene>
<dbReference type="InterPro" id="IPR053134">
    <property type="entry name" value="RNA-dir_DNA_polymerase"/>
</dbReference>
<dbReference type="Gene3D" id="3.30.70.270">
    <property type="match status" value="1"/>
</dbReference>
<reference evidence="3" key="1">
    <citation type="journal article" date="2015" name="Nat. Genet.">
        <title>The genome and transcriptome of the zoonotic hookworm Ancylostoma ceylanicum identify infection-specific gene families.</title>
        <authorList>
            <person name="Schwarz E.M."/>
            <person name="Hu Y."/>
            <person name="Antoshechkin I."/>
            <person name="Miller M.M."/>
            <person name="Sternberg P.W."/>
            <person name="Aroian R.V."/>
        </authorList>
    </citation>
    <scope>NUCLEOTIDE SEQUENCE</scope>
    <source>
        <strain evidence="3">HY135</strain>
    </source>
</reference>
<organism evidence="2 3">
    <name type="scientific">Ancylostoma ceylanicum</name>
    <dbReference type="NCBI Taxonomy" id="53326"/>
    <lineage>
        <taxon>Eukaryota</taxon>
        <taxon>Metazoa</taxon>
        <taxon>Ecdysozoa</taxon>
        <taxon>Nematoda</taxon>
        <taxon>Chromadorea</taxon>
        <taxon>Rhabditida</taxon>
        <taxon>Rhabditina</taxon>
        <taxon>Rhabditomorpha</taxon>
        <taxon>Strongyloidea</taxon>
        <taxon>Ancylostomatidae</taxon>
        <taxon>Ancylostomatinae</taxon>
        <taxon>Ancylostoma</taxon>
    </lineage>
</organism>
<dbReference type="SUPFAM" id="SSF56672">
    <property type="entry name" value="DNA/RNA polymerases"/>
    <property type="match status" value="1"/>
</dbReference>
<evidence type="ECO:0000259" key="1">
    <source>
        <dbReference type="PROSITE" id="PS50878"/>
    </source>
</evidence>
<evidence type="ECO:0000313" key="2">
    <source>
        <dbReference type="EMBL" id="EYB95087.1"/>
    </source>
</evidence>
<dbReference type="STRING" id="53326.A0A016SXF2"/>
<evidence type="ECO:0000313" key="3">
    <source>
        <dbReference type="Proteomes" id="UP000024635"/>
    </source>
</evidence>
<accession>A0A016SXF2</accession>
<proteinExistence type="predicted"/>
<dbReference type="Gene3D" id="3.10.10.10">
    <property type="entry name" value="HIV Type 1 Reverse Transcriptase, subunit A, domain 1"/>
    <property type="match status" value="1"/>
</dbReference>
<dbReference type="AlphaFoldDB" id="A0A016SXF2"/>
<dbReference type="Proteomes" id="UP000024635">
    <property type="component" value="Unassembled WGS sequence"/>
</dbReference>
<dbReference type="EMBL" id="JARK01001500">
    <property type="protein sequence ID" value="EYB95087.1"/>
    <property type="molecule type" value="Genomic_DNA"/>
</dbReference>
<dbReference type="CDD" id="cd01647">
    <property type="entry name" value="RT_LTR"/>
    <property type="match status" value="1"/>
</dbReference>
<dbReference type="InterPro" id="IPR000477">
    <property type="entry name" value="RT_dom"/>
</dbReference>
<dbReference type="InterPro" id="IPR043128">
    <property type="entry name" value="Rev_trsase/Diguanyl_cyclase"/>
</dbReference>
<dbReference type="Pfam" id="PF00078">
    <property type="entry name" value="RVT_1"/>
    <property type="match status" value="1"/>
</dbReference>
<protein>
    <recommendedName>
        <fullName evidence="1">Reverse transcriptase domain-containing protein</fullName>
    </recommendedName>
</protein>
<dbReference type="PANTHER" id="PTHR24559">
    <property type="entry name" value="TRANSPOSON TY3-I GAG-POL POLYPROTEIN"/>
    <property type="match status" value="1"/>
</dbReference>
<keyword evidence="3" id="KW-1185">Reference proteome</keyword>
<dbReference type="PROSITE" id="PS50878">
    <property type="entry name" value="RT_POL"/>
    <property type="match status" value="1"/>
</dbReference>
<name>A0A016SXF2_9BILA</name>